<keyword evidence="2" id="KW-0813">Transport</keyword>
<evidence type="ECO:0000313" key="5">
    <source>
        <dbReference type="EMBL" id="NES09633.1"/>
    </source>
</evidence>
<reference evidence="5 6" key="1">
    <citation type="submission" date="2020-02" db="EMBL/GenBank/DDBJ databases">
        <title>Broccoli isolated Pseudomonas sp.</title>
        <authorList>
            <person name="Fujikawa T."/>
            <person name="Sawada H."/>
        </authorList>
    </citation>
    <scope>NUCLEOTIDE SEQUENCE [LARGE SCALE GENOMIC DNA]</scope>
    <source>
        <strain evidence="5 6">JCM 32154</strain>
    </source>
</reference>
<dbReference type="AlphaFoldDB" id="A0A6I5RP32"/>
<keyword evidence="3 4" id="KW-0732">Signal</keyword>
<feature type="chain" id="PRO_5026262104" evidence="4">
    <location>
        <begin position="24"/>
        <end position="334"/>
    </location>
</feature>
<dbReference type="PANTHER" id="PTHR34596:SF2">
    <property type="entry name" value="CHITOPORIN"/>
    <property type="match status" value="1"/>
</dbReference>
<accession>A0A6I5RP32</accession>
<comment type="similarity">
    <text evidence="1">Belongs to the outer membrane porin (Opr) (TC 1.B.25) family.</text>
</comment>
<dbReference type="Pfam" id="PF03573">
    <property type="entry name" value="OprD"/>
    <property type="match status" value="1"/>
</dbReference>
<name>A0A6I5RP32_9PSED</name>
<sequence>MQLNKWRVLALAIAAATAQHAFASEEVTPLAQGLGNSSQAKSNGFIEDSTLHLESRNVAFYKNYKNTEPGTQNYINEWGQAELLRFTSGYTQGVIGFGVDAFANGAVRLNGGGGTGGSQVFPTNASHCDAATGSCQAQDAYGMAGGAVKMRMSETELKLGTLMPQSPVFGTWDGYLMPQHANGGLFSSNEIKNLALQGGHFTSGNADNSTNHDGNLGTAYGWTRVDSATYVGGDYTFSDSLSGGLHAANYEDVWNQYYADLYHHFNISDGLSLLTSLNYYKTDDAGDARAGKINNDAYSIALKLTAGAHSFTVAHQRVNGNTPFDSWVSVVRGE</sequence>
<evidence type="ECO:0000256" key="1">
    <source>
        <dbReference type="ARBA" id="ARBA00009075"/>
    </source>
</evidence>
<dbReference type="Proteomes" id="UP000471751">
    <property type="component" value="Unassembled WGS sequence"/>
</dbReference>
<dbReference type="InterPro" id="IPR005318">
    <property type="entry name" value="OM_porin_bac"/>
</dbReference>
<evidence type="ECO:0000256" key="3">
    <source>
        <dbReference type="ARBA" id="ARBA00022729"/>
    </source>
</evidence>
<dbReference type="InterPro" id="IPR023614">
    <property type="entry name" value="Porin_dom_sf"/>
</dbReference>
<dbReference type="GO" id="GO:0016020">
    <property type="term" value="C:membrane"/>
    <property type="evidence" value="ECO:0007669"/>
    <property type="project" value="InterPro"/>
</dbReference>
<comment type="caution">
    <text evidence="5">The sequence shown here is derived from an EMBL/GenBank/DDBJ whole genome shotgun (WGS) entry which is preliminary data.</text>
</comment>
<gene>
    <name evidence="5" type="ORF">G3O07_07665</name>
</gene>
<keyword evidence="6" id="KW-1185">Reference proteome</keyword>
<dbReference type="Gene3D" id="2.40.160.10">
    <property type="entry name" value="Porin"/>
    <property type="match status" value="1"/>
</dbReference>
<feature type="non-terminal residue" evidence="5">
    <location>
        <position position="334"/>
    </location>
</feature>
<dbReference type="GO" id="GO:0015288">
    <property type="term" value="F:porin activity"/>
    <property type="evidence" value="ECO:0007669"/>
    <property type="project" value="TreeGrafter"/>
</dbReference>
<dbReference type="EMBL" id="JAAHBT010000063">
    <property type="protein sequence ID" value="NES09633.1"/>
    <property type="molecule type" value="Genomic_DNA"/>
</dbReference>
<dbReference type="PANTHER" id="PTHR34596">
    <property type="entry name" value="CHITOPORIN"/>
    <property type="match status" value="1"/>
</dbReference>
<feature type="signal peptide" evidence="4">
    <location>
        <begin position="1"/>
        <end position="23"/>
    </location>
</feature>
<proteinExistence type="inferred from homology"/>
<evidence type="ECO:0000256" key="4">
    <source>
        <dbReference type="SAM" id="SignalP"/>
    </source>
</evidence>
<organism evidence="5 6">
    <name type="scientific">Pseudomonas laurentiana</name>
    <dbReference type="NCBI Taxonomy" id="2364649"/>
    <lineage>
        <taxon>Bacteria</taxon>
        <taxon>Pseudomonadati</taxon>
        <taxon>Pseudomonadota</taxon>
        <taxon>Gammaproteobacteria</taxon>
        <taxon>Pseudomonadales</taxon>
        <taxon>Pseudomonadaceae</taxon>
        <taxon>Pseudomonas</taxon>
    </lineage>
</organism>
<protein>
    <submittedName>
        <fullName evidence="5">OprD family porin</fullName>
    </submittedName>
</protein>
<evidence type="ECO:0000256" key="2">
    <source>
        <dbReference type="ARBA" id="ARBA00022448"/>
    </source>
</evidence>
<evidence type="ECO:0000313" key="6">
    <source>
        <dbReference type="Proteomes" id="UP000471751"/>
    </source>
</evidence>